<keyword evidence="1 4" id="KW-0662">Pyridine nucleotide biosynthesis</keyword>
<dbReference type="Pfam" id="PF22580">
    <property type="entry name" value="KYNU_C"/>
    <property type="match status" value="1"/>
</dbReference>
<dbReference type="GO" id="GO:0009435">
    <property type="term" value="P:NAD+ biosynthetic process"/>
    <property type="evidence" value="ECO:0007669"/>
    <property type="project" value="UniProtKB-UniPathway"/>
</dbReference>
<comment type="pathway">
    <text evidence="4">Cofactor biosynthesis; NAD(+) biosynthesis; quinolinate from L-kynurenine: step 2/3.</text>
</comment>
<comment type="subunit">
    <text evidence="4">Homodimer.</text>
</comment>
<keyword evidence="2 4" id="KW-0378">Hydrolase</keyword>
<evidence type="ECO:0000256" key="3">
    <source>
        <dbReference type="ARBA" id="ARBA00022898"/>
    </source>
</evidence>
<dbReference type="PANTHER" id="PTHR14084:SF0">
    <property type="entry name" value="KYNURENINASE"/>
    <property type="match status" value="1"/>
</dbReference>
<dbReference type="PIRSF" id="PIRSF038800">
    <property type="entry name" value="KYNU"/>
    <property type="match status" value="1"/>
</dbReference>
<dbReference type="GO" id="GO:0097053">
    <property type="term" value="P:L-kynurenine catabolic process"/>
    <property type="evidence" value="ECO:0007669"/>
    <property type="project" value="UniProtKB-UniPathway"/>
</dbReference>
<accession>A0A4D6GUH1</accession>
<dbReference type="GO" id="GO:0019441">
    <property type="term" value="P:L-tryptophan catabolic process to kynurenine"/>
    <property type="evidence" value="ECO:0007669"/>
    <property type="project" value="TreeGrafter"/>
</dbReference>
<protein>
    <recommendedName>
        <fullName evidence="4">Kynureninase</fullName>
        <ecNumber evidence="4">3.7.1.3</ecNumber>
    </recommendedName>
</protein>
<dbReference type="Gene3D" id="3.90.1150.10">
    <property type="entry name" value="Aspartate Aminotransferase, domain 1"/>
    <property type="match status" value="1"/>
</dbReference>
<dbReference type="PANTHER" id="PTHR14084">
    <property type="entry name" value="KYNURENINASE"/>
    <property type="match status" value="1"/>
</dbReference>
<comment type="catalytic activity">
    <reaction evidence="4">
        <text>3-hydroxy-L-kynurenine + H2O = 3-hydroxyanthranilate + L-alanine + H(+)</text>
        <dbReference type="Rhea" id="RHEA:25143"/>
        <dbReference type="ChEBI" id="CHEBI:15377"/>
        <dbReference type="ChEBI" id="CHEBI:15378"/>
        <dbReference type="ChEBI" id="CHEBI:36559"/>
        <dbReference type="ChEBI" id="CHEBI:57972"/>
        <dbReference type="ChEBI" id="CHEBI:58125"/>
        <dbReference type="EC" id="3.7.1.3"/>
    </reaction>
</comment>
<reference evidence="7 9" key="2">
    <citation type="submission" date="2019-07" db="EMBL/GenBank/DDBJ databases">
        <title>Genomic Encyclopedia of Archaeal and Bacterial Type Strains, Phase II (KMG-II): from individual species to whole genera.</title>
        <authorList>
            <person name="Goeker M."/>
        </authorList>
    </citation>
    <scope>NUCLEOTIDE SEQUENCE [LARGE SCALE GENOMIC DNA]</scope>
    <source>
        <strain evidence="7 9">DSM 3754</strain>
    </source>
</reference>
<sequence length="411" mass="42655">MDDGAFDASRSAARMRDADAALTGLRERFEPPGDGVALTAATLGAHGDDAAATLQRAVDQWRARGDGAWTNAEPAWADYAELLGDRVAGLIGAKPSECVAAGGSPRTIARRLVTGFRRAADGDTVVVPEGAAGATGEEPASPVVTVAADSAGAITPAAVADAVTDDTAVVYLPSVRPWTGQLLAVDAITEIAHSHGAYVGFDLAHSAGVVDHTLHRSVVDFGVWSSHRYLNAGPGAVAGLFVHDDNADISAPARTAWLTPDDPPSTGAAASHAAEWQHTPVDVYAAAPLFGALDVSTAVGITELRAHSVALTWYVIGLVDAHVPDCHVRSPRAAERRGGHVTLTHPNAESVARALDARDVAVDVRPPDVLRVAPSPYYVSHEDIWVAVDELETVLSTAAHEQSPDTDANPP</sequence>
<evidence type="ECO:0000256" key="1">
    <source>
        <dbReference type="ARBA" id="ARBA00022642"/>
    </source>
</evidence>
<dbReference type="InterPro" id="IPR010111">
    <property type="entry name" value="Kynureninase"/>
</dbReference>
<evidence type="ECO:0000313" key="7">
    <source>
        <dbReference type="EMBL" id="TYO75519.1"/>
    </source>
</evidence>
<dbReference type="UniPathway" id="UPA00253">
    <property type="reaction ID" value="UER00329"/>
</dbReference>
<dbReference type="InterPro" id="IPR015421">
    <property type="entry name" value="PyrdxlP-dep_Trfase_major"/>
</dbReference>
<evidence type="ECO:0000313" key="9">
    <source>
        <dbReference type="Proteomes" id="UP000323075"/>
    </source>
</evidence>
<comment type="pathway">
    <text evidence="4">Amino-acid degradation; L-kynurenine degradation; L-alanine and anthranilate from L-kynurenine: step 1/1.</text>
</comment>
<dbReference type="EMBL" id="VRYN01000005">
    <property type="protein sequence ID" value="TYO75519.1"/>
    <property type="molecule type" value="Genomic_DNA"/>
</dbReference>
<reference evidence="6" key="3">
    <citation type="journal article" name="MicrobiologyOpen">
        <title>Whole-genome comparison between the type strain of Halobacterium salinarum (DSM 3754(T)) and the laboratory strains R1 and NRC-1.</title>
        <authorList>
            <person name="Pfeiffer F."/>
            <person name="Losensky G."/>
            <person name="Marchfelder A."/>
            <person name="Habermann B."/>
            <person name="Dyall-Smith M."/>
        </authorList>
    </citation>
    <scope>NUCLEOTIDE SEQUENCE</scope>
    <source>
        <strain evidence="6">91-R6</strain>
    </source>
</reference>
<comment type="catalytic activity">
    <reaction evidence="4">
        <text>L-kynurenine + H2O = anthranilate + L-alanine + H(+)</text>
        <dbReference type="Rhea" id="RHEA:16813"/>
        <dbReference type="ChEBI" id="CHEBI:15377"/>
        <dbReference type="ChEBI" id="CHEBI:15378"/>
        <dbReference type="ChEBI" id="CHEBI:16567"/>
        <dbReference type="ChEBI" id="CHEBI:57959"/>
        <dbReference type="ChEBI" id="CHEBI:57972"/>
        <dbReference type="EC" id="3.7.1.3"/>
    </reaction>
</comment>
<organism evidence="6 8">
    <name type="scientific">Halobacterium salinarum (strain ATCC 33171 / DSM 3754 / JCM 8978 / NBRC 102687 / NCIMB 764 / 91-R6)</name>
    <dbReference type="NCBI Taxonomy" id="2597657"/>
    <lineage>
        <taxon>Archaea</taxon>
        <taxon>Methanobacteriati</taxon>
        <taxon>Methanobacteriota</taxon>
        <taxon>Stenosarchaea group</taxon>
        <taxon>Halobacteria</taxon>
        <taxon>Halobacteriales</taxon>
        <taxon>Halobacteriaceae</taxon>
        <taxon>Halobacterium</taxon>
    </lineage>
</organism>
<keyword evidence="3 4" id="KW-0663">Pyridoxal phosphate</keyword>
<dbReference type="Pfam" id="PF01041">
    <property type="entry name" value="DegT_DnrJ_EryC1"/>
    <property type="match status" value="1"/>
</dbReference>
<dbReference type="Proteomes" id="UP000296216">
    <property type="component" value="Chromosome"/>
</dbReference>
<evidence type="ECO:0000256" key="5">
    <source>
        <dbReference type="RuleBase" id="RU004508"/>
    </source>
</evidence>
<comment type="similarity">
    <text evidence="4">Belongs to the kynureninase family.</text>
</comment>
<dbReference type="UniPathway" id="UPA00334">
    <property type="reaction ID" value="UER00455"/>
</dbReference>
<dbReference type="EMBL" id="CP038631">
    <property type="protein sequence ID" value="QCC44766.1"/>
    <property type="molecule type" value="Genomic_DNA"/>
</dbReference>
<dbReference type="GeneID" id="89342401"/>
<evidence type="ECO:0000313" key="8">
    <source>
        <dbReference type="Proteomes" id="UP000296216"/>
    </source>
</evidence>
<gene>
    <name evidence="6" type="primary">kynU</name>
    <name evidence="6" type="synonym">hakA</name>
    <name evidence="7" type="ORF">APQ99_02015</name>
    <name evidence="6" type="ORF">HBSAL_05465</name>
</gene>
<comment type="function">
    <text evidence="4">Catalyzes the cleavage of L-kynurenine (L-Kyn) and L-3-hydroxykynurenine (L-3OHKyn) into anthranilic acid (AA) and 3-hydroxyanthranilic acid (3-OHAA), respectively.</text>
</comment>
<dbReference type="EC" id="3.7.1.3" evidence="4"/>
<comment type="similarity">
    <text evidence="5">Belongs to the DegT/DnrJ/EryC1 family.</text>
</comment>
<dbReference type="GO" id="GO:0030429">
    <property type="term" value="F:kynureninase activity"/>
    <property type="evidence" value="ECO:0007669"/>
    <property type="project" value="UniProtKB-EC"/>
</dbReference>
<dbReference type="InterPro" id="IPR000653">
    <property type="entry name" value="DegT/StrS_aminotransferase"/>
</dbReference>
<evidence type="ECO:0000256" key="4">
    <source>
        <dbReference type="PIRNR" id="PIRNR038800"/>
    </source>
</evidence>
<dbReference type="SUPFAM" id="SSF53383">
    <property type="entry name" value="PLP-dependent transferases"/>
    <property type="match status" value="1"/>
</dbReference>
<dbReference type="InterPro" id="IPR015424">
    <property type="entry name" value="PyrdxlP-dep_Trfase"/>
</dbReference>
<dbReference type="InterPro" id="IPR015422">
    <property type="entry name" value="PyrdxlP-dep_Trfase_small"/>
</dbReference>
<evidence type="ECO:0000256" key="2">
    <source>
        <dbReference type="ARBA" id="ARBA00022801"/>
    </source>
</evidence>
<dbReference type="GO" id="GO:0030170">
    <property type="term" value="F:pyridoxal phosphate binding"/>
    <property type="evidence" value="ECO:0007669"/>
    <property type="project" value="InterPro"/>
</dbReference>
<dbReference type="AlphaFoldDB" id="A0A4D6GUH1"/>
<dbReference type="Proteomes" id="UP000323075">
    <property type="component" value="Unassembled WGS sequence"/>
</dbReference>
<dbReference type="RefSeq" id="WP_244289024.1">
    <property type="nucleotide sequence ID" value="NZ_VRYN01000005.1"/>
</dbReference>
<dbReference type="Gene3D" id="3.40.640.10">
    <property type="entry name" value="Type I PLP-dependent aspartate aminotransferase-like (Major domain)"/>
    <property type="match status" value="1"/>
</dbReference>
<name>A0A4D6GUH1_HALS9</name>
<comment type="cofactor">
    <cofactor evidence="4">
        <name>pyridoxal 5'-phosphate</name>
        <dbReference type="ChEBI" id="CHEBI:597326"/>
    </cofactor>
</comment>
<dbReference type="GO" id="GO:0043420">
    <property type="term" value="P:anthranilate metabolic process"/>
    <property type="evidence" value="ECO:0007669"/>
    <property type="project" value="TreeGrafter"/>
</dbReference>
<evidence type="ECO:0000313" key="6">
    <source>
        <dbReference type="EMBL" id="QCC44766.1"/>
    </source>
</evidence>
<reference evidence="6 8" key="1">
    <citation type="journal article" date="2019" name="Microbiol. Resour. Announc.">
        <title>The Genome Sequence of the Halobacterium salinarum Type Strain Is Closely Related to That of Laboratory Strains NRC-1 and R1.</title>
        <authorList>
            <person name="Pfeiffer F."/>
            <person name="Marchfelder A."/>
            <person name="Habermann B."/>
            <person name="Dyall-Smith M.L."/>
        </authorList>
    </citation>
    <scope>NUCLEOTIDE SEQUENCE [LARGE SCALE GENOMIC DNA]</scope>
    <source>
        <strain evidence="6">91-R6</strain>
        <strain evidence="8">ATCC 33171 / DSM 3754 / JCM 8978 / NBRC 102687 / NCIMB 764 / 91-R6</strain>
    </source>
</reference>
<proteinExistence type="inferred from homology"/>
<dbReference type="GO" id="GO:0005737">
    <property type="term" value="C:cytoplasm"/>
    <property type="evidence" value="ECO:0007669"/>
    <property type="project" value="InterPro"/>
</dbReference>